<dbReference type="InterPro" id="IPR013783">
    <property type="entry name" value="Ig-like_fold"/>
</dbReference>
<dbReference type="EMBL" id="RJVL01000001">
    <property type="protein sequence ID" value="ROR50687.1"/>
    <property type="molecule type" value="Genomic_DNA"/>
</dbReference>
<evidence type="ECO:0000313" key="4">
    <source>
        <dbReference type="EMBL" id="ROR50687.1"/>
    </source>
</evidence>
<evidence type="ECO:0000256" key="2">
    <source>
        <dbReference type="SAM" id="SignalP"/>
    </source>
</evidence>
<keyword evidence="5" id="KW-1185">Reference proteome</keyword>
<feature type="signal peptide" evidence="2">
    <location>
        <begin position="1"/>
        <end position="26"/>
    </location>
</feature>
<evidence type="ECO:0000256" key="1">
    <source>
        <dbReference type="ARBA" id="ARBA00010116"/>
    </source>
</evidence>
<dbReference type="Proteomes" id="UP000271868">
    <property type="component" value="Unassembled WGS sequence"/>
</dbReference>
<dbReference type="InterPro" id="IPR040839">
    <property type="entry name" value="MG4"/>
</dbReference>
<keyword evidence="2" id="KW-0732">Signal</keyword>
<dbReference type="InterPro" id="IPR008964">
    <property type="entry name" value="Invasin/intimin_cell_adhesion"/>
</dbReference>
<reference evidence="4 5" key="1">
    <citation type="submission" date="2018-11" db="EMBL/GenBank/DDBJ databases">
        <title>Genomic Encyclopedia of Type Strains, Phase IV (KMG-IV): sequencing the most valuable type-strain genomes for metagenomic binning, comparative biology and taxonomic classification.</title>
        <authorList>
            <person name="Goeker M."/>
        </authorList>
    </citation>
    <scope>NUCLEOTIDE SEQUENCE [LARGE SCALE GENOMIC DNA]</scope>
    <source>
        <strain evidence="4 5">DSM 15985</strain>
    </source>
</reference>
<dbReference type="InterPro" id="IPR003344">
    <property type="entry name" value="Big_1_dom"/>
</dbReference>
<sequence length="548" mass="55648">MNGKKMRNLYKILCIATILSVAGCGGGGGSSGTSPGGGNGGAQNVASFDYQVDKAALTNSGSDDATLTITALDSKNNPVSDAAVSVTVDTGIYTPISSATDSAGKAAGKISVGSNKSNRNIAYTMTVGNQKKSGVIAVTGSAIDVTTVPSAPRPGSAVTVSVKVSDVNGTGIANTPVALSGTLGFSNSLTTDSNGTATARIAAAPSAAGIYSVEATGSGVVARRDVQVVGDSGGVPDAVGVISAANLAITPNTIAPNNSGASTNRATLRAVFQNAANQAIKNVRVRFEIVPPVLGSGERISTEDAVIYTNESGIATAEYISGTRSSPTNGVRIRACYGYTDADIANGACPQALMASMTVASAPLSITLGENNELEKGANNLTYIKKFDVAVADSAGNAISGATISASVDLRRYGKGSWSVIKGGEGKDDEYSRVVLWCANEDTNRNGLLDTGEDVDGDGQLKPRKADIIISYLGGQVTGTNGRATLQVEYPQNVGSWIDYAIKVTTTVAGSEGMFEKGYITDVAEADMKNGSFLTSPFGTSMSCTNPN</sequence>
<proteinExistence type="inferred from homology"/>
<comment type="caution">
    <text evidence="4">The sequence shown here is derived from an EMBL/GenBank/DDBJ whole genome shotgun (WGS) entry which is preliminary data.</text>
</comment>
<evidence type="ECO:0000259" key="3">
    <source>
        <dbReference type="PROSITE" id="PS51127"/>
    </source>
</evidence>
<evidence type="ECO:0000313" key="5">
    <source>
        <dbReference type="Proteomes" id="UP000271868"/>
    </source>
</evidence>
<feature type="chain" id="PRO_5043455152" evidence="2">
    <location>
        <begin position="27"/>
        <end position="548"/>
    </location>
</feature>
<name>A0AAX1WYM6_9BURK</name>
<dbReference type="PROSITE" id="PS51127">
    <property type="entry name" value="BIG1"/>
    <property type="match status" value="1"/>
</dbReference>
<accession>A0AAX1WYM6</accession>
<dbReference type="AlphaFoldDB" id="A0AAX1WYM6"/>
<organism evidence="4 5">
    <name type="scientific">Diaphorobacter nitroreducens</name>
    <dbReference type="NCBI Taxonomy" id="164759"/>
    <lineage>
        <taxon>Bacteria</taxon>
        <taxon>Pseudomonadati</taxon>
        <taxon>Pseudomonadota</taxon>
        <taxon>Betaproteobacteria</taxon>
        <taxon>Burkholderiales</taxon>
        <taxon>Comamonadaceae</taxon>
        <taxon>Diaphorobacter</taxon>
    </lineage>
</organism>
<dbReference type="PROSITE" id="PS51257">
    <property type="entry name" value="PROKAR_LIPOPROTEIN"/>
    <property type="match status" value="1"/>
</dbReference>
<dbReference type="Gene3D" id="2.60.40.10">
    <property type="entry name" value="Immunoglobulins"/>
    <property type="match status" value="2"/>
</dbReference>
<gene>
    <name evidence="4" type="ORF">EDC60_0442</name>
</gene>
<comment type="similarity">
    <text evidence="1">Belongs to the intimin/invasin family.</text>
</comment>
<dbReference type="SUPFAM" id="SSF49373">
    <property type="entry name" value="Invasin/intimin cell-adhesion fragments"/>
    <property type="match status" value="2"/>
</dbReference>
<dbReference type="Pfam" id="PF17789">
    <property type="entry name" value="MG4"/>
    <property type="match status" value="1"/>
</dbReference>
<dbReference type="RefSeq" id="WP_123675032.1">
    <property type="nucleotide sequence ID" value="NZ_DALYZY010000002.1"/>
</dbReference>
<feature type="domain" description="Big-1" evidence="3">
    <location>
        <begin position="138"/>
        <end position="229"/>
    </location>
</feature>
<protein>
    <submittedName>
        <fullName evidence="4">Invasin-like protein</fullName>
    </submittedName>
</protein>